<accession>A0A7J6PSX7</accession>
<evidence type="ECO:0000313" key="3">
    <source>
        <dbReference type="Proteomes" id="UP000574390"/>
    </source>
</evidence>
<evidence type="ECO:0000256" key="1">
    <source>
        <dbReference type="SAM" id="MobiDB-lite"/>
    </source>
</evidence>
<gene>
    <name evidence="2" type="primary">TPS1_3</name>
    <name evidence="2" type="ORF">FOZ62_010306</name>
</gene>
<dbReference type="Proteomes" id="UP000574390">
    <property type="component" value="Unassembled WGS sequence"/>
</dbReference>
<dbReference type="Gene3D" id="3.40.50.1000">
    <property type="entry name" value="HAD superfamily/HAD-like"/>
    <property type="match status" value="1"/>
</dbReference>
<feature type="compositionally biased region" description="Polar residues" evidence="1">
    <location>
        <begin position="48"/>
        <end position="57"/>
    </location>
</feature>
<dbReference type="AlphaFoldDB" id="A0A7J6PSX7"/>
<name>A0A7J6PSX7_PEROL</name>
<feature type="non-terminal residue" evidence="2">
    <location>
        <position position="226"/>
    </location>
</feature>
<dbReference type="EMBL" id="JABANM010034664">
    <property type="protein sequence ID" value="KAF4699279.1"/>
    <property type="molecule type" value="Genomic_DNA"/>
</dbReference>
<feature type="compositionally biased region" description="Polar residues" evidence="1">
    <location>
        <begin position="75"/>
        <end position="95"/>
    </location>
</feature>
<organism evidence="2 3">
    <name type="scientific">Perkinsus olseni</name>
    <name type="common">Perkinsus atlanticus</name>
    <dbReference type="NCBI Taxonomy" id="32597"/>
    <lineage>
        <taxon>Eukaryota</taxon>
        <taxon>Sar</taxon>
        <taxon>Alveolata</taxon>
        <taxon>Perkinsozoa</taxon>
        <taxon>Perkinsea</taxon>
        <taxon>Perkinsida</taxon>
        <taxon>Perkinsidae</taxon>
        <taxon>Perkinsus</taxon>
    </lineage>
</organism>
<proteinExistence type="predicted"/>
<reference evidence="2 3" key="1">
    <citation type="submission" date="2020-04" db="EMBL/GenBank/DDBJ databases">
        <title>Perkinsus olseni comparative genomics.</title>
        <authorList>
            <person name="Bogema D.R."/>
        </authorList>
    </citation>
    <scope>NUCLEOTIDE SEQUENCE [LARGE SCALE GENOMIC DNA]</scope>
    <source>
        <strain evidence="2">ATCC PRA-205</strain>
    </source>
</reference>
<comment type="caution">
    <text evidence="2">The sequence shown here is derived from an EMBL/GenBank/DDBJ whole genome shotgun (WGS) entry which is preliminary data.</text>
</comment>
<evidence type="ECO:0000313" key="2">
    <source>
        <dbReference type="EMBL" id="KAF4699279.1"/>
    </source>
</evidence>
<sequence length="226" mass="24071">PRHHPPSPTDSAGHSSSVERPQRTLGLNSGSIHRDLNQLGTGLRRPPFSTTSSSHTGQAPPWKEEGGNLGLLASHGTSTRRPQAETPTQHGKSGTEVFTVSVGKKPSHAKWFVADPHEVSDVLASLAAASSAAACAGYEVLSSNTCPAWGRQYNTCRVSRPGAAGGAGGGSALAGGSYAQEYDENPDSYMFSYDENLEEQELMMSRDFGDESGEDDEMAELRQYLY</sequence>
<dbReference type="InterPro" id="IPR023214">
    <property type="entry name" value="HAD_sf"/>
</dbReference>
<feature type="region of interest" description="Disordered" evidence="1">
    <location>
        <begin position="1"/>
        <end position="95"/>
    </location>
</feature>
<protein>
    <submittedName>
        <fullName evidence="2">Trehalose-6-P synthase/phosphatase complex synthase subunit</fullName>
    </submittedName>
</protein>
<feature type="compositionally biased region" description="Polar residues" evidence="1">
    <location>
        <begin position="9"/>
        <end position="31"/>
    </location>
</feature>